<dbReference type="AlphaFoldDB" id="A0A0W8EA64"/>
<comment type="caution">
    <text evidence="2">The sequence shown here is derived from an EMBL/GenBank/DDBJ whole genome shotgun (WGS) entry which is preliminary data.</text>
</comment>
<sequence>MCDFPGITVYRSFTLLPPLQQLLPNGFLPVRGSSLFPLVSGHIRLQDTPGDGGPGLQRPSPGFPECESREKRESISLFFSAPARGMAANPT</sequence>
<evidence type="ECO:0000313" key="2">
    <source>
        <dbReference type="EMBL" id="KUG05515.1"/>
    </source>
</evidence>
<dbReference type="EMBL" id="LNQE01001810">
    <property type="protein sequence ID" value="KUG05515.1"/>
    <property type="molecule type" value="Genomic_DNA"/>
</dbReference>
<protein>
    <submittedName>
        <fullName evidence="2">Uncharacterized protein</fullName>
    </submittedName>
</protein>
<accession>A0A0W8EA64</accession>
<reference evidence="2" key="1">
    <citation type="journal article" date="2015" name="Proc. Natl. Acad. Sci. U.S.A.">
        <title>Networks of energetic and metabolic interactions define dynamics in microbial communities.</title>
        <authorList>
            <person name="Embree M."/>
            <person name="Liu J.K."/>
            <person name="Al-Bassam M.M."/>
            <person name="Zengler K."/>
        </authorList>
    </citation>
    <scope>NUCLEOTIDE SEQUENCE</scope>
</reference>
<feature type="region of interest" description="Disordered" evidence="1">
    <location>
        <begin position="46"/>
        <end position="67"/>
    </location>
</feature>
<proteinExistence type="predicted"/>
<evidence type="ECO:0000256" key="1">
    <source>
        <dbReference type="SAM" id="MobiDB-lite"/>
    </source>
</evidence>
<organism evidence="2">
    <name type="scientific">hydrocarbon metagenome</name>
    <dbReference type="NCBI Taxonomy" id="938273"/>
    <lineage>
        <taxon>unclassified sequences</taxon>
        <taxon>metagenomes</taxon>
        <taxon>ecological metagenomes</taxon>
    </lineage>
</organism>
<name>A0A0W8EA64_9ZZZZ</name>
<gene>
    <name evidence="2" type="ORF">ASZ90_017072</name>
</gene>